<evidence type="ECO:0000313" key="3">
    <source>
        <dbReference type="EMBL" id="CAI2371828.1"/>
    </source>
</evidence>
<dbReference type="AlphaFoldDB" id="A0AAD1ULV5"/>
<sequence length="403" mass="47374">MGDMFEVFEEQKQQRLQKFLENQHQLQDDKERHYLFLSYDHNEDEEHLYEFWRDMVNDLLGKVFKRTYASPEEICKCFTIKGQKPFGLVNILREMRLRKELIDPDELTDEVGWVSKKISAITSWFGSSNEELDTSSKLVSVTWLENICSSITTWAFKQETQIFNKKQIEAVLYKNGRDKEDVKLVLANLIKTDRMIIEGDYVKIGHSGEIEEFTNYEKATFKLNYAAEELQERINIIKPKITELKEKAKNALKEKNRDLATNLVREKKALERVENILEGQKMKIEKQVLDIQMTLSTKDTIEALKLSNNQQSIIDDDLDDAQELMDAITEKNYNLDKINKMFTSDDVEEEMDEDLLKELTEEPDEAEEEKQPSSPQKERYPDGLLEEFESPDKEYEEAQLEFA</sequence>
<dbReference type="Pfam" id="PF03357">
    <property type="entry name" value="Snf7"/>
    <property type="match status" value="1"/>
</dbReference>
<feature type="coiled-coil region" evidence="1">
    <location>
        <begin position="249"/>
        <end position="287"/>
    </location>
</feature>
<keyword evidence="4" id="KW-1185">Reference proteome</keyword>
<dbReference type="GO" id="GO:0007034">
    <property type="term" value="P:vacuolar transport"/>
    <property type="evidence" value="ECO:0007669"/>
    <property type="project" value="InterPro"/>
</dbReference>
<organism evidence="3 4">
    <name type="scientific">Euplotes crassus</name>
    <dbReference type="NCBI Taxonomy" id="5936"/>
    <lineage>
        <taxon>Eukaryota</taxon>
        <taxon>Sar</taxon>
        <taxon>Alveolata</taxon>
        <taxon>Ciliophora</taxon>
        <taxon>Intramacronucleata</taxon>
        <taxon>Spirotrichea</taxon>
        <taxon>Hypotrichia</taxon>
        <taxon>Euplotida</taxon>
        <taxon>Euplotidae</taxon>
        <taxon>Moneuplotes</taxon>
    </lineage>
</organism>
<feature type="region of interest" description="Disordered" evidence="2">
    <location>
        <begin position="347"/>
        <end position="403"/>
    </location>
</feature>
<evidence type="ECO:0008006" key="5">
    <source>
        <dbReference type="Google" id="ProtNLM"/>
    </source>
</evidence>
<dbReference type="EMBL" id="CAMPGE010013085">
    <property type="protein sequence ID" value="CAI2371828.1"/>
    <property type="molecule type" value="Genomic_DNA"/>
</dbReference>
<evidence type="ECO:0000256" key="1">
    <source>
        <dbReference type="SAM" id="Coils"/>
    </source>
</evidence>
<gene>
    <name evidence="3" type="ORF">ECRASSUSDP1_LOCUS13153</name>
</gene>
<dbReference type="InterPro" id="IPR005024">
    <property type="entry name" value="Snf7_fam"/>
</dbReference>
<feature type="compositionally biased region" description="Acidic residues" evidence="2">
    <location>
        <begin position="384"/>
        <end position="403"/>
    </location>
</feature>
<name>A0AAD1ULV5_EUPCR</name>
<dbReference type="Proteomes" id="UP001295684">
    <property type="component" value="Unassembled WGS sequence"/>
</dbReference>
<reference evidence="3" key="1">
    <citation type="submission" date="2023-07" db="EMBL/GenBank/DDBJ databases">
        <authorList>
            <consortium name="AG Swart"/>
            <person name="Singh M."/>
            <person name="Singh A."/>
            <person name="Seah K."/>
            <person name="Emmerich C."/>
        </authorList>
    </citation>
    <scope>NUCLEOTIDE SEQUENCE</scope>
    <source>
        <strain evidence="3">DP1</strain>
    </source>
</reference>
<comment type="caution">
    <text evidence="3">The sequence shown here is derived from an EMBL/GenBank/DDBJ whole genome shotgun (WGS) entry which is preliminary data.</text>
</comment>
<protein>
    <recommendedName>
        <fullName evidence="5">Charged multivesicular body protein 7</fullName>
    </recommendedName>
</protein>
<evidence type="ECO:0000256" key="2">
    <source>
        <dbReference type="SAM" id="MobiDB-lite"/>
    </source>
</evidence>
<evidence type="ECO:0000313" key="4">
    <source>
        <dbReference type="Proteomes" id="UP001295684"/>
    </source>
</evidence>
<keyword evidence="1" id="KW-0175">Coiled coil</keyword>
<proteinExistence type="predicted"/>
<accession>A0AAD1ULV5</accession>